<evidence type="ECO:0000256" key="1">
    <source>
        <dbReference type="SAM" id="MobiDB-lite"/>
    </source>
</evidence>
<reference evidence="3 4" key="1">
    <citation type="journal article" date="2014" name="Nat. Commun.">
        <title>Klebsormidium flaccidum genome reveals primary factors for plant terrestrial adaptation.</title>
        <authorList>
            <person name="Hori K."/>
            <person name="Maruyama F."/>
            <person name="Fujisawa T."/>
            <person name="Togashi T."/>
            <person name="Yamamoto N."/>
            <person name="Seo M."/>
            <person name="Sato S."/>
            <person name="Yamada T."/>
            <person name="Mori H."/>
            <person name="Tajima N."/>
            <person name="Moriyama T."/>
            <person name="Ikeuchi M."/>
            <person name="Watanabe M."/>
            <person name="Wada H."/>
            <person name="Kobayashi K."/>
            <person name="Saito M."/>
            <person name="Masuda T."/>
            <person name="Sasaki-Sekimoto Y."/>
            <person name="Mashiguchi K."/>
            <person name="Awai K."/>
            <person name="Shimojima M."/>
            <person name="Masuda S."/>
            <person name="Iwai M."/>
            <person name="Nobusawa T."/>
            <person name="Narise T."/>
            <person name="Kondo S."/>
            <person name="Saito H."/>
            <person name="Sato R."/>
            <person name="Murakawa M."/>
            <person name="Ihara Y."/>
            <person name="Oshima-Yamada Y."/>
            <person name="Ohtaka K."/>
            <person name="Satoh M."/>
            <person name="Sonobe K."/>
            <person name="Ishii M."/>
            <person name="Ohtani R."/>
            <person name="Kanamori-Sato M."/>
            <person name="Honoki R."/>
            <person name="Miyazaki D."/>
            <person name="Mochizuki H."/>
            <person name="Umetsu J."/>
            <person name="Higashi K."/>
            <person name="Shibata D."/>
            <person name="Kamiya Y."/>
            <person name="Sato N."/>
            <person name="Nakamura Y."/>
            <person name="Tabata S."/>
            <person name="Ida S."/>
            <person name="Kurokawa K."/>
            <person name="Ohta H."/>
        </authorList>
    </citation>
    <scope>NUCLEOTIDE SEQUENCE [LARGE SCALE GENOMIC DNA]</scope>
    <source>
        <strain evidence="3 4">NIES-2285</strain>
    </source>
</reference>
<gene>
    <name evidence="3" type="ORF">KFL_002520080</name>
</gene>
<dbReference type="AlphaFoldDB" id="A0A1Y1I8L4"/>
<evidence type="ECO:0000313" key="4">
    <source>
        <dbReference type="Proteomes" id="UP000054558"/>
    </source>
</evidence>
<name>A0A1Y1I8L4_KLENI</name>
<protein>
    <recommendedName>
        <fullName evidence="2">DDE-1 domain-containing protein</fullName>
    </recommendedName>
</protein>
<evidence type="ECO:0000313" key="3">
    <source>
        <dbReference type="EMBL" id="GAQ85749.1"/>
    </source>
</evidence>
<evidence type="ECO:0000259" key="2">
    <source>
        <dbReference type="Pfam" id="PF03184"/>
    </source>
</evidence>
<proteinExistence type="predicted"/>
<dbReference type="InterPro" id="IPR004875">
    <property type="entry name" value="DDE_SF_endonuclease_dom"/>
</dbReference>
<dbReference type="Proteomes" id="UP000054558">
    <property type="component" value="Unassembled WGS sequence"/>
</dbReference>
<feature type="domain" description="DDE-1" evidence="2">
    <location>
        <begin position="33"/>
        <end position="106"/>
    </location>
</feature>
<keyword evidence="4" id="KW-1185">Reference proteome</keyword>
<accession>A0A1Y1I8L4</accession>
<dbReference type="Pfam" id="PF03184">
    <property type="entry name" value="DDE_1"/>
    <property type="match status" value="1"/>
</dbReference>
<sequence>MDETGWQPGNVGGGRVLAQKGVKTVQTAISENRENTTFVGCIAADGTYLEPVYIFKGKRSLTADWLREGGAHPNAKMAVQENGYMTAELFPQFLQHYIDTVPAKKELNRLLAVAPDRRLTKADAVRVLEVAKKAAFTVDNIKAAFRATALDAKLDAIEAAQRKAGWEEEEAVAGEPLMPTSGLSAVIAGVLAEADLAEGAADELTEIGEPQEAALGLAPERMVGSRAPEEETGSNEACSETGESEGIRAGEGEQPPGVGQSKELLTSSRETAGERGAVGPAPRDGRVMGASVAASNEDLLDDLSAVKRWSRLEKRPKVEEPPRGGVKTYF</sequence>
<dbReference type="GO" id="GO:0003676">
    <property type="term" value="F:nucleic acid binding"/>
    <property type="evidence" value="ECO:0007669"/>
    <property type="project" value="InterPro"/>
</dbReference>
<dbReference type="EMBL" id="DF237201">
    <property type="protein sequence ID" value="GAQ85749.1"/>
    <property type="molecule type" value="Genomic_DNA"/>
</dbReference>
<feature type="region of interest" description="Disordered" evidence="1">
    <location>
        <begin position="219"/>
        <end position="287"/>
    </location>
</feature>
<organism evidence="3 4">
    <name type="scientific">Klebsormidium nitens</name>
    <name type="common">Green alga</name>
    <name type="synonym">Ulothrix nitens</name>
    <dbReference type="NCBI Taxonomy" id="105231"/>
    <lineage>
        <taxon>Eukaryota</taxon>
        <taxon>Viridiplantae</taxon>
        <taxon>Streptophyta</taxon>
        <taxon>Klebsormidiophyceae</taxon>
        <taxon>Klebsormidiales</taxon>
        <taxon>Klebsormidiaceae</taxon>
        <taxon>Klebsormidium</taxon>
    </lineage>
</organism>
<dbReference type="OrthoDB" id="6750291at2759"/>